<dbReference type="NCBIfam" id="TIGR02532">
    <property type="entry name" value="IV_pilin_GFxxxE"/>
    <property type="match status" value="1"/>
</dbReference>
<proteinExistence type="predicted"/>
<feature type="transmembrane region" description="Helical" evidence="2">
    <location>
        <begin position="6"/>
        <end position="26"/>
    </location>
</feature>
<dbReference type="EMBL" id="PFAM01000004">
    <property type="protein sequence ID" value="PIT96455.1"/>
    <property type="molecule type" value="Genomic_DNA"/>
</dbReference>
<keyword evidence="2" id="KW-1133">Transmembrane helix</keyword>
<evidence type="ECO:0000256" key="2">
    <source>
        <dbReference type="SAM" id="Phobius"/>
    </source>
</evidence>
<dbReference type="SUPFAM" id="SSF54523">
    <property type="entry name" value="Pili subunits"/>
    <property type="match status" value="1"/>
</dbReference>
<dbReference type="InterPro" id="IPR012902">
    <property type="entry name" value="N_methyl_site"/>
</dbReference>
<evidence type="ECO:0000313" key="3">
    <source>
        <dbReference type="EMBL" id="PIT96455.1"/>
    </source>
</evidence>
<protein>
    <recommendedName>
        <fullName evidence="5">Type II secretion system protein GspG C-terminal domain-containing protein</fullName>
    </recommendedName>
</protein>
<dbReference type="PRINTS" id="PR00813">
    <property type="entry name" value="BCTERIALGSPG"/>
</dbReference>
<organism evidence="3 4">
    <name type="scientific">Candidatus Falkowbacteria bacterium CG10_big_fil_rev_8_21_14_0_10_37_14</name>
    <dbReference type="NCBI Taxonomy" id="1974561"/>
    <lineage>
        <taxon>Bacteria</taxon>
        <taxon>Candidatus Falkowiibacteriota</taxon>
    </lineage>
</organism>
<sequence>MKKTGFTILELLLAIVIMSILTALTVKTLSSLRMANRDGKRITDIRLIQGALESFYRDVGMYPTTITAGSPLSYSLTTYLPHVPFNPQPVDNGCTATTTYTYSQDENGASYSLSFCLGNKTSDVGAGANTAVPGDIVTCLPNCFMSCNTGVYNGVPNTGADGCGGVCTNVQSCPTNYTCLDNHCLVD</sequence>
<keyword evidence="1" id="KW-0488">Methylation</keyword>
<reference evidence="4" key="1">
    <citation type="submission" date="2017-09" db="EMBL/GenBank/DDBJ databases">
        <title>Depth-based differentiation of microbial function through sediment-hosted aquifers and enrichment of novel symbionts in the deep terrestrial subsurface.</title>
        <authorList>
            <person name="Probst A.J."/>
            <person name="Ladd B."/>
            <person name="Jarett J.K."/>
            <person name="Geller-Mcgrath D.E."/>
            <person name="Sieber C.M.K."/>
            <person name="Emerson J.B."/>
            <person name="Anantharaman K."/>
            <person name="Thomas B.C."/>
            <person name="Malmstrom R."/>
            <person name="Stieglmeier M."/>
            <person name="Klingl A."/>
            <person name="Woyke T."/>
            <person name="Ryan C.M."/>
            <person name="Banfield J.F."/>
        </authorList>
    </citation>
    <scope>NUCLEOTIDE SEQUENCE [LARGE SCALE GENOMIC DNA]</scope>
</reference>
<comment type="caution">
    <text evidence="3">The sequence shown here is derived from an EMBL/GenBank/DDBJ whole genome shotgun (WGS) entry which is preliminary data.</text>
</comment>
<evidence type="ECO:0008006" key="5">
    <source>
        <dbReference type="Google" id="ProtNLM"/>
    </source>
</evidence>
<keyword evidence="2" id="KW-0472">Membrane</keyword>
<dbReference type="AlphaFoldDB" id="A0A2M6WUH3"/>
<evidence type="ECO:0000313" key="4">
    <source>
        <dbReference type="Proteomes" id="UP000228533"/>
    </source>
</evidence>
<dbReference type="GO" id="GO:0015627">
    <property type="term" value="C:type II protein secretion system complex"/>
    <property type="evidence" value="ECO:0007669"/>
    <property type="project" value="InterPro"/>
</dbReference>
<gene>
    <name evidence="3" type="ORF">COT94_00640</name>
</gene>
<accession>A0A2M6WUH3</accession>
<evidence type="ECO:0000256" key="1">
    <source>
        <dbReference type="ARBA" id="ARBA00022481"/>
    </source>
</evidence>
<dbReference type="GO" id="GO:0015628">
    <property type="term" value="P:protein secretion by the type II secretion system"/>
    <property type="evidence" value="ECO:0007669"/>
    <property type="project" value="InterPro"/>
</dbReference>
<dbReference type="InterPro" id="IPR000983">
    <property type="entry name" value="Bac_GSPG_pilin"/>
</dbReference>
<dbReference type="Gene3D" id="3.30.700.10">
    <property type="entry name" value="Glycoprotein, Type 4 Pilin"/>
    <property type="match status" value="1"/>
</dbReference>
<dbReference type="InterPro" id="IPR045584">
    <property type="entry name" value="Pilin-like"/>
</dbReference>
<name>A0A2M6WUH3_9BACT</name>
<dbReference type="Pfam" id="PF07963">
    <property type="entry name" value="N_methyl"/>
    <property type="match status" value="1"/>
</dbReference>
<keyword evidence="2" id="KW-0812">Transmembrane</keyword>
<dbReference type="Proteomes" id="UP000228533">
    <property type="component" value="Unassembled WGS sequence"/>
</dbReference>